<keyword evidence="2" id="KW-1185">Reference proteome</keyword>
<name>A0A653LJQ8_9FLAO</name>
<evidence type="ECO:0000313" key="1">
    <source>
        <dbReference type="EMBL" id="VXA91873.1"/>
    </source>
</evidence>
<dbReference type="Proteomes" id="UP000430202">
    <property type="component" value="Unassembled WGS sequence"/>
</dbReference>
<reference evidence="1 2" key="1">
    <citation type="submission" date="2019-10" db="EMBL/GenBank/DDBJ databases">
        <authorList>
            <person name="Karimi E."/>
        </authorList>
    </citation>
    <scope>NUCLEOTIDE SEQUENCE [LARGE SCALE GENOMIC DNA]</scope>
    <source>
        <strain evidence="1">Maribacter sp. 151</strain>
    </source>
</reference>
<sequence>MFLELLLIITFKIEQFIDTITDSVFVNLTSTDLIYSVEEP</sequence>
<evidence type="ECO:0000313" key="2">
    <source>
        <dbReference type="Proteomes" id="UP000430202"/>
    </source>
</evidence>
<accession>A0A653LJQ8</accession>
<dbReference type="AlphaFoldDB" id="A0A653LJQ8"/>
<proteinExistence type="predicted"/>
<gene>
    <name evidence="1" type="ORF">MARI151_10020</name>
</gene>
<organism evidence="1 2">
    <name type="scientific">Maribacter litoralis</name>
    <dbReference type="NCBI Taxonomy" id="2059726"/>
    <lineage>
        <taxon>Bacteria</taxon>
        <taxon>Pseudomonadati</taxon>
        <taxon>Bacteroidota</taxon>
        <taxon>Flavobacteriia</taxon>
        <taxon>Flavobacteriales</taxon>
        <taxon>Flavobacteriaceae</taxon>
        <taxon>Maribacter</taxon>
    </lineage>
</organism>
<protein>
    <submittedName>
        <fullName evidence="1">Uncharacterized protein</fullName>
    </submittedName>
</protein>
<dbReference type="EMBL" id="CABWLR010000001">
    <property type="protein sequence ID" value="VXA91873.1"/>
    <property type="molecule type" value="Genomic_DNA"/>
</dbReference>